<proteinExistence type="predicted"/>
<dbReference type="AlphaFoldDB" id="B2UDS9"/>
<dbReference type="KEGG" id="rpi:Rpic_3198"/>
<dbReference type="STRING" id="402626.Rpic_3198"/>
<sequence length="317" mass="35459">MGRQRVIDDAGFWRSVQISVRSQEDKATLLYLLTSPFSNIVGVYQIVPHVAAAEMGWTSEQLFPVLARLSDASLIDYDENSCSVWVKIWWDHNSARMAVGPSLRAKTYDQIGQIVGQWQQAYIADFVARLPTKDDLRASIARELSQAMNTVSTPCPYPEDRGASNTTSNGISISTTTPTPPGVQEAASLEFPKLDETELAELRTRIELFPHSIRQDVLDEIEGKRRAGRLKGAVALCSHLQKDPAAFVLVDGRAVQRERADRQAMVRREAEFGSQIDGALLAMSDDELRQCKARLPKRLAEKLTARRERLQYADSQE</sequence>
<evidence type="ECO:0000313" key="2">
    <source>
        <dbReference type="EMBL" id="ACD28320.1"/>
    </source>
</evidence>
<reference evidence="2" key="1">
    <citation type="submission" date="2008-05" db="EMBL/GenBank/DDBJ databases">
        <title>Complete sequence of chromosome1 of Ralstonia pickettii 12J.</title>
        <authorList>
            <consortium name="US DOE Joint Genome Institute"/>
            <person name="Lucas S."/>
            <person name="Copeland A."/>
            <person name="Lapidus A."/>
            <person name="Glavina del Rio T."/>
            <person name="Dalin E."/>
            <person name="Tice H."/>
            <person name="Bruce D."/>
            <person name="Goodwin L."/>
            <person name="Pitluck S."/>
            <person name="Meincke L."/>
            <person name="Brettin T."/>
            <person name="Detter J.C."/>
            <person name="Han C."/>
            <person name="Kuske C.R."/>
            <person name="Schmutz J."/>
            <person name="Larimer F."/>
            <person name="Land M."/>
            <person name="Hauser L."/>
            <person name="Kyrpides N."/>
            <person name="Mikhailova N."/>
            <person name="Marsh T."/>
            <person name="Richardson P."/>
        </authorList>
    </citation>
    <scope>NUCLEOTIDE SEQUENCE</scope>
    <source>
        <strain evidence="2">12J</strain>
    </source>
</reference>
<dbReference type="EMBL" id="CP001068">
    <property type="protein sequence ID" value="ACD28320.1"/>
    <property type="molecule type" value="Genomic_DNA"/>
</dbReference>
<protein>
    <submittedName>
        <fullName evidence="2">Uncharacterized protein</fullName>
    </submittedName>
</protein>
<feature type="region of interest" description="Disordered" evidence="1">
    <location>
        <begin position="151"/>
        <end position="181"/>
    </location>
</feature>
<name>B2UDS9_RALPJ</name>
<dbReference type="HOGENOM" id="CLU_876820_0_0_4"/>
<gene>
    <name evidence="2" type="ordered locus">Rpic_3198</name>
</gene>
<dbReference type="PATRIC" id="fig|402626.5.peg.4332"/>
<evidence type="ECO:0000256" key="1">
    <source>
        <dbReference type="SAM" id="MobiDB-lite"/>
    </source>
</evidence>
<dbReference type="eggNOG" id="ENOG50336NZ">
    <property type="taxonomic scope" value="Bacteria"/>
</dbReference>
<feature type="compositionally biased region" description="Low complexity" evidence="1">
    <location>
        <begin position="164"/>
        <end position="177"/>
    </location>
</feature>
<organism evidence="2">
    <name type="scientific">Ralstonia pickettii (strain 12J)</name>
    <dbReference type="NCBI Taxonomy" id="402626"/>
    <lineage>
        <taxon>Bacteria</taxon>
        <taxon>Pseudomonadati</taxon>
        <taxon>Pseudomonadota</taxon>
        <taxon>Betaproteobacteria</taxon>
        <taxon>Burkholderiales</taxon>
        <taxon>Burkholderiaceae</taxon>
        <taxon>Ralstonia</taxon>
    </lineage>
</organism>
<accession>B2UDS9</accession>